<keyword evidence="2" id="KW-0378">Hydrolase</keyword>
<gene>
    <name evidence="4" type="ORF">SAMN02745180_02205</name>
</gene>
<feature type="domain" description="Nudix hydrolase" evidence="3">
    <location>
        <begin position="1"/>
        <end position="104"/>
    </location>
</feature>
<dbReference type="AlphaFoldDB" id="A0A1M5YH87"/>
<evidence type="ECO:0000313" key="4">
    <source>
        <dbReference type="EMBL" id="SHI11365.1"/>
    </source>
</evidence>
<accession>A0A1M5YH87</accession>
<name>A0A1M5YH87_9FIRM</name>
<dbReference type="STRING" id="1123281.SAMN02745180_02205"/>
<dbReference type="InterPro" id="IPR015797">
    <property type="entry name" value="NUDIX_hydrolase-like_dom_sf"/>
</dbReference>
<keyword evidence="5" id="KW-1185">Reference proteome</keyword>
<dbReference type="OrthoDB" id="9787476at2"/>
<dbReference type="PANTHER" id="PTHR43046:SF2">
    <property type="entry name" value="8-OXO-DGTP DIPHOSPHATASE-RELATED"/>
    <property type="match status" value="1"/>
</dbReference>
<evidence type="ECO:0000256" key="1">
    <source>
        <dbReference type="ARBA" id="ARBA00001946"/>
    </source>
</evidence>
<sequence length="106" mass="12170">MIGRITELGEALEDTAIRETKEETGLDIKDLSLLGTTSGRKCYIQLPNLDKAYFITIGYITKNFSGELKSDNLETKELRFFGYEDLPDNIPNSHRIFLDKYFSHKC</sequence>
<dbReference type="Proteomes" id="UP000184389">
    <property type="component" value="Unassembled WGS sequence"/>
</dbReference>
<dbReference type="PROSITE" id="PS51462">
    <property type="entry name" value="NUDIX"/>
    <property type="match status" value="1"/>
</dbReference>
<dbReference type="Gene3D" id="3.90.79.10">
    <property type="entry name" value="Nucleoside Triphosphate Pyrophosphohydrolase"/>
    <property type="match status" value="1"/>
</dbReference>
<dbReference type="PANTHER" id="PTHR43046">
    <property type="entry name" value="GDP-MANNOSE MANNOSYL HYDROLASE"/>
    <property type="match status" value="1"/>
</dbReference>
<evidence type="ECO:0000313" key="5">
    <source>
        <dbReference type="Proteomes" id="UP000184389"/>
    </source>
</evidence>
<dbReference type="InterPro" id="IPR000086">
    <property type="entry name" value="NUDIX_hydrolase_dom"/>
</dbReference>
<organism evidence="4 5">
    <name type="scientific">Sporanaerobacter acetigenes DSM 13106</name>
    <dbReference type="NCBI Taxonomy" id="1123281"/>
    <lineage>
        <taxon>Bacteria</taxon>
        <taxon>Bacillati</taxon>
        <taxon>Bacillota</taxon>
        <taxon>Tissierellia</taxon>
        <taxon>Tissierellales</taxon>
        <taxon>Sporanaerobacteraceae</taxon>
        <taxon>Sporanaerobacter</taxon>
    </lineage>
</organism>
<dbReference type="EMBL" id="FQXR01000011">
    <property type="protein sequence ID" value="SHI11365.1"/>
    <property type="molecule type" value="Genomic_DNA"/>
</dbReference>
<proteinExistence type="predicted"/>
<reference evidence="4 5" key="1">
    <citation type="submission" date="2016-11" db="EMBL/GenBank/DDBJ databases">
        <authorList>
            <person name="Jaros S."/>
            <person name="Januszkiewicz K."/>
            <person name="Wedrychowicz H."/>
        </authorList>
    </citation>
    <scope>NUCLEOTIDE SEQUENCE [LARGE SCALE GENOMIC DNA]</scope>
    <source>
        <strain evidence="4 5">DSM 13106</strain>
    </source>
</reference>
<comment type="cofactor">
    <cofactor evidence="1">
        <name>Mg(2+)</name>
        <dbReference type="ChEBI" id="CHEBI:18420"/>
    </cofactor>
</comment>
<evidence type="ECO:0000256" key="2">
    <source>
        <dbReference type="ARBA" id="ARBA00022801"/>
    </source>
</evidence>
<evidence type="ECO:0000259" key="3">
    <source>
        <dbReference type="PROSITE" id="PS51462"/>
    </source>
</evidence>
<dbReference type="GO" id="GO:0016787">
    <property type="term" value="F:hydrolase activity"/>
    <property type="evidence" value="ECO:0007669"/>
    <property type="project" value="UniProtKB-KW"/>
</dbReference>
<protein>
    <submittedName>
        <fullName evidence="4">NUDIX domain-containing protein</fullName>
    </submittedName>
</protein>
<dbReference type="SUPFAM" id="SSF55811">
    <property type="entry name" value="Nudix"/>
    <property type="match status" value="1"/>
</dbReference>
<dbReference type="Pfam" id="PF00293">
    <property type="entry name" value="NUDIX"/>
    <property type="match status" value="1"/>
</dbReference>